<protein>
    <submittedName>
        <fullName evidence="4">AraC-like DNA-binding protein</fullName>
    </submittedName>
</protein>
<dbReference type="RefSeq" id="WP_106596503.1">
    <property type="nucleotide sequence ID" value="NZ_PYAS01000007.1"/>
</dbReference>
<proteinExistence type="predicted"/>
<keyword evidence="4" id="KW-0238">DNA-binding</keyword>
<name>A0A2P8G234_9BACT</name>
<accession>A0A2P8G234</accession>
<dbReference type="PROSITE" id="PS01124">
    <property type="entry name" value="HTH_ARAC_FAMILY_2"/>
    <property type="match status" value="1"/>
</dbReference>
<evidence type="ECO:0000256" key="1">
    <source>
        <dbReference type="ARBA" id="ARBA00023015"/>
    </source>
</evidence>
<dbReference type="Pfam" id="PF12833">
    <property type="entry name" value="HTH_18"/>
    <property type="match status" value="1"/>
</dbReference>
<dbReference type="InterPro" id="IPR018060">
    <property type="entry name" value="HTH_AraC"/>
</dbReference>
<evidence type="ECO:0000259" key="3">
    <source>
        <dbReference type="PROSITE" id="PS01124"/>
    </source>
</evidence>
<dbReference type="InterPro" id="IPR053142">
    <property type="entry name" value="PchR_regulatory_protein"/>
</dbReference>
<dbReference type="AlphaFoldDB" id="A0A2P8G234"/>
<dbReference type="Proteomes" id="UP000241964">
    <property type="component" value="Unassembled WGS sequence"/>
</dbReference>
<comment type="caution">
    <text evidence="4">The sequence shown here is derived from an EMBL/GenBank/DDBJ whole genome shotgun (WGS) entry which is preliminary data.</text>
</comment>
<dbReference type="PANTHER" id="PTHR47893:SF1">
    <property type="entry name" value="REGULATORY PROTEIN PCHR"/>
    <property type="match status" value="1"/>
</dbReference>
<dbReference type="SMART" id="SM00342">
    <property type="entry name" value="HTH_ARAC"/>
    <property type="match status" value="1"/>
</dbReference>
<dbReference type="GO" id="GO:0043565">
    <property type="term" value="F:sequence-specific DNA binding"/>
    <property type="evidence" value="ECO:0007669"/>
    <property type="project" value="InterPro"/>
</dbReference>
<evidence type="ECO:0000313" key="4">
    <source>
        <dbReference type="EMBL" id="PSL28039.1"/>
    </source>
</evidence>
<dbReference type="Gene3D" id="1.10.10.60">
    <property type="entry name" value="Homeodomain-like"/>
    <property type="match status" value="2"/>
</dbReference>
<sequence>MPASKPLTITYKNDDQWFAQIGPQLHATLDDDSLTFDNEIGKGDFYRVNIDQGLRVRRVVVQFHKPVIFKRKITHDPGYYVLVSNLSEQYLETRTGEQQFNLGYGTENGLYFSSPQLTASYSFEPGVQYHLIFIVLTYERIHDFISRQPETQQPLLRSFADADKPVYHVECLDSYSLNLLKEMDRQMHDRRGNNLLIHSRCLELCHHVLQKVEERRSRKAQAAPIHPLDVLKLNEIRRSLLEEYQQPCPPLHAAAQRALMSPTKFKNLFKQLFGHTYYQFYKNVRMHKARELLLTEKMNASEVGYLLGYNNLSKFTKAFKDAFAVTPGSVTPLTPTFSPPSSI</sequence>
<keyword evidence="2" id="KW-0804">Transcription</keyword>
<evidence type="ECO:0000256" key="2">
    <source>
        <dbReference type="ARBA" id="ARBA00023163"/>
    </source>
</evidence>
<keyword evidence="5" id="KW-1185">Reference proteome</keyword>
<dbReference type="PANTHER" id="PTHR47893">
    <property type="entry name" value="REGULATORY PROTEIN PCHR"/>
    <property type="match status" value="1"/>
</dbReference>
<dbReference type="SUPFAM" id="SSF46689">
    <property type="entry name" value="Homeodomain-like"/>
    <property type="match status" value="1"/>
</dbReference>
<dbReference type="GO" id="GO:0003700">
    <property type="term" value="F:DNA-binding transcription factor activity"/>
    <property type="evidence" value="ECO:0007669"/>
    <property type="project" value="InterPro"/>
</dbReference>
<dbReference type="OrthoDB" id="1156172at2"/>
<reference evidence="4 5" key="1">
    <citation type="submission" date="2018-03" db="EMBL/GenBank/DDBJ databases">
        <title>Genomic Encyclopedia of Archaeal and Bacterial Type Strains, Phase II (KMG-II): from individual species to whole genera.</title>
        <authorList>
            <person name="Goeker M."/>
        </authorList>
    </citation>
    <scope>NUCLEOTIDE SEQUENCE [LARGE SCALE GENOMIC DNA]</scope>
    <source>
        <strain evidence="4 5">DSM 29057</strain>
    </source>
</reference>
<gene>
    <name evidence="4" type="ORF">CLV60_107304</name>
</gene>
<organism evidence="4 5">
    <name type="scientific">Dyadobacter jiangsuensis</name>
    <dbReference type="NCBI Taxonomy" id="1591085"/>
    <lineage>
        <taxon>Bacteria</taxon>
        <taxon>Pseudomonadati</taxon>
        <taxon>Bacteroidota</taxon>
        <taxon>Cytophagia</taxon>
        <taxon>Cytophagales</taxon>
        <taxon>Spirosomataceae</taxon>
        <taxon>Dyadobacter</taxon>
    </lineage>
</organism>
<dbReference type="InterPro" id="IPR009057">
    <property type="entry name" value="Homeodomain-like_sf"/>
</dbReference>
<feature type="domain" description="HTH araC/xylS-type" evidence="3">
    <location>
        <begin position="234"/>
        <end position="333"/>
    </location>
</feature>
<dbReference type="EMBL" id="PYAS01000007">
    <property type="protein sequence ID" value="PSL28039.1"/>
    <property type="molecule type" value="Genomic_DNA"/>
</dbReference>
<keyword evidence="1" id="KW-0805">Transcription regulation</keyword>
<evidence type="ECO:0000313" key="5">
    <source>
        <dbReference type="Proteomes" id="UP000241964"/>
    </source>
</evidence>